<dbReference type="Pfam" id="PF00072">
    <property type="entry name" value="Response_reg"/>
    <property type="match status" value="2"/>
</dbReference>
<dbReference type="RefSeq" id="WP_183788843.1">
    <property type="nucleotide sequence ID" value="NZ_JACIDU010000001.1"/>
</dbReference>
<feature type="domain" description="HPt" evidence="25">
    <location>
        <begin position="1190"/>
        <end position="1290"/>
    </location>
</feature>
<dbReference type="Pfam" id="PF02518">
    <property type="entry name" value="HATPase_c"/>
    <property type="match status" value="1"/>
</dbReference>
<dbReference type="SMART" id="SM00086">
    <property type="entry name" value="PAC"/>
    <property type="match status" value="2"/>
</dbReference>
<dbReference type="InterPro" id="IPR003660">
    <property type="entry name" value="HAMP_dom"/>
</dbReference>
<dbReference type="Pfam" id="PF00512">
    <property type="entry name" value="HisKA"/>
    <property type="match status" value="1"/>
</dbReference>
<comment type="subcellular location">
    <subcellularLocation>
        <location evidence="2">Cell membrane</location>
        <topology evidence="2">Multi-pass membrane protein</topology>
    </subcellularLocation>
</comment>
<keyword evidence="12" id="KW-0902">Two-component regulatory system</keyword>
<dbReference type="PROSITE" id="PS50110">
    <property type="entry name" value="RESPONSE_REGULATORY"/>
    <property type="match status" value="2"/>
</dbReference>
<evidence type="ECO:0000259" key="25">
    <source>
        <dbReference type="PROSITE" id="PS50894"/>
    </source>
</evidence>
<dbReference type="Gene3D" id="3.30.565.10">
    <property type="entry name" value="Histidine kinase-like ATPase, C-terminal domain"/>
    <property type="match status" value="1"/>
</dbReference>
<evidence type="ECO:0000259" key="22">
    <source>
        <dbReference type="PROSITE" id="PS50112"/>
    </source>
</evidence>
<dbReference type="InterPro" id="IPR001610">
    <property type="entry name" value="PAC"/>
</dbReference>
<evidence type="ECO:0000256" key="17">
    <source>
        <dbReference type="PROSITE-ProRule" id="PRU00169"/>
    </source>
</evidence>
<keyword evidence="9" id="KW-0418">Kinase</keyword>
<evidence type="ECO:0000256" key="2">
    <source>
        <dbReference type="ARBA" id="ARBA00004651"/>
    </source>
</evidence>
<dbReference type="Gene3D" id="1.10.287.130">
    <property type="match status" value="1"/>
</dbReference>
<sequence length="1371" mass="147494">MDQQYGLWRFWRNGAARLPSLRLCIAGVILLVLLPTLGVVAITLFNAGLSYRDGSVSRMMETAHVVAQSVESERDSASRMIRAYALMTGHSASEEAERRWLSQSFGDGEFHQVLIRRQGTDFTVVSGAPGEELAGLARAAARKGEPQLSNLISSAENPRPSIALAVAAPENAEGMVEVDLIVVRPDALMRPLARQGAASQSVTLAVTDGSGRIIGRSRDAEKFLGRPVPDWQALMALGTSSGLFEARTIEGQKIVFAFQRIAGTPGWVAVVGEPLTLFNSRWQKPIAVMAAASAATIFVASLLAWLLVRNILKPIRLLADHARLVSSTRGEGEAVDVPPSYVAEFETLRQSLAASEAELRRSIAESRAAEQAAEKSLAAMRRAERLARIGSWTLNLETLEFNSSDMLHVLNGADPNGPAVTVNDLQRLTSPEDFERINAAMDNCIANGEPYRLEVTHLREDGSHFPAMLRGGPVFGENGELIALAGTVQDVSERHEQMARLAMLADNLPSGAVLRLERGATGKLVVSYISAGIEKMTGVPPGEMIDSRESLLGLMVSEDRTAYETALASFIDRGDTFNHEFRVNARDGRLVWLRLRAARHDLLDGRTVWDGILLDITAEKASAQALEAAKEKAEDAERAKSDFLATMSHEIRTPMNAVIGMTRLTLQTDLTAKQRNYLEKIDTSARLLLGIINDILDYSKIEADGMKLEQTDFTLESVLESVSVITALRAEEKQLEVIFSVAPDVPPVIIGDPLRLGQVLTNLVSNAVKFTEKGEIAISVETVPGAKKPMLRFGVRDTGIGLEADQIARLFRPFSQAERATSRKYGGTGLGLAISKRLVEMMGGEIGVTSEPGVGTTFSFTMAAPPAIQTRPATAIPERLKGKRVLIVDDNESARMALAEMLNGLGVEIDVRASGMEALALLHERALANRPFDVVLMDWRMPHLDGLETARRMRADGALAKMPAVLMVTAYGREEILQGAEQVGLQGVLIKPVTQSVMYNTMLDLLVPADGNEQPAMPATGTDVAADMRISLSGRRVLLADDNALNREVATDFLHAVGMVVETACNGAEALEKLAAGNFDVVLLDVHMPVMGGLEAAREIRRNPVWAGLPVISLTAQASQEDRQASLDAGMTAHLTKPIDETALYSTLADVLSAGDVIDGAGSPVPAFVDPEHPATPVDLPAILRRFNGNEERVRRLLQGFTRDFADVPVTLDRLLAAKDLDSIAMLAHQMKGSAAYLEAKTFCRIAARLETAARDGDGTAVSAQAGGFRDRLVELLAAVNAISASLMLVATVPAGGDVQRLIADAKPLVESGDYAAMSLLEGIATQLAGDAAQALVRKVQAYFEDLELVAALDALEQLERMVTGTGGVAP</sequence>
<dbReference type="SUPFAM" id="SSF47226">
    <property type="entry name" value="Histidine-containing phosphotransfer domain, HPT domain"/>
    <property type="match status" value="1"/>
</dbReference>
<dbReference type="Proteomes" id="UP000584824">
    <property type="component" value="Unassembled WGS sequence"/>
</dbReference>
<dbReference type="GO" id="GO:0005886">
    <property type="term" value="C:plasma membrane"/>
    <property type="evidence" value="ECO:0007669"/>
    <property type="project" value="UniProtKB-SubCell"/>
</dbReference>
<dbReference type="InterPro" id="IPR000700">
    <property type="entry name" value="PAS-assoc_C"/>
</dbReference>
<dbReference type="PROSITE" id="PS50885">
    <property type="entry name" value="HAMP"/>
    <property type="match status" value="1"/>
</dbReference>
<feature type="transmembrane region" description="Helical" evidence="19">
    <location>
        <begin position="20"/>
        <end position="49"/>
    </location>
</feature>
<evidence type="ECO:0000256" key="16">
    <source>
        <dbReference type="PROSITE-ProRule" id="PRU00110"/>
    </source>
</evidence>
<feature type="domain" description="Response regulatory" evidence="21">
    <location>
        <begin position="1036"/>
        <end position="1152"/>
    </location>
</feature>
<evidence type="ECO:0000256" key="15">
    <source>
        <dbReference type="ARBA" id="ARBA00068150"/>
    </source>
</evidence>
<evidence type="ECO:0000256" key="5">
    <source>
        <dbReference type="ARBA" id="ARBA00022553"/>
    </source>
</evidence>
<dbReference type="InterPro" id="IPR001789">
    <property type="entry name" value="Sig_transdc_resp-reg_receiver"/>
</dbReference>
<dbReference type="EC" id="2.7.13.3" evidence="3"/>
<evidence type="ECO:0000313" key="27">
    <source>
        <dbReference type="Proteomes" id="UP000584824"/>
    </source>
</evidence>
<comment type="catalytic activity">
    <reaction evidence="1">
        <text>ATP + protein L-histidine = ADP + protein N-phospho-L-histidine.</text>
        <dbReference type="EC" id="2.7.13.3"/>
    </reaction>
</comment>
<dbReference type="FunFam" id="3.30.565.10:FF:000010">
    <property type="entry name" value="Sensor histidine kinase RcsC"/>
    <property type="match status" value="1"/>
</dbReference>
<evidence type="ECO:0000259" key="24">
    <source>
        <dbReference type="PROSITE" id="PS50885"/>
    </source>
</evidence>
<dbReference type="FunFam" id="1.10.287.130:FF:000002">
    <property type="entry name" value="Two-component osmosensing histidine kinase"/>
    <property type="match status" value="1"/>
</dbReference>
<evidence type="ECO:0000256" key="4">
    <source>
        <dbReference type="ARBA" id="ARBA00022475"/>
    </source>
</evidence>
<keyword evidence="8" id="KW-0547">Nucleotide-binding</keyword>
<dbReference type="InterPro" id="IPR003594">
    <property type="entry name" value="HATPase_dom"/>
</dbReference>
<evidence type="ECO:0000259" key="23">
    <source>
        <dbReference type="PROSITE" id="PS50113"/>
    </source>
</evidence>
<dbReference type="SMART" id="SM00387">
    <property type="entry name" value="HATPase_c"/>
    <property type="match status" value="1"/>
</dbReference>
<dbReference type="InterPro" id="IPR013655">
    <property type="entry name" value="PAS_fold_3"/>
</dbReference>
<dbReference type="SUPFAM" id="SSF55874">
    <property type="entry name" value="ATPase domain of HSP90 chaperone/DNA topoisomerase II/histidine kinase"/>
    <property type="match status" value="1"/>
</dbReference>
<dbReference type="InterPro" id="IPR011006">
    <property type="entry name" value="CheY-like_superfamily"/>
</dbReference>
<keyword evidence="11 19" id="KW-1133">Transmembrane helix</keyword>
<feature type="domain" description="Response regulatory" evidence="21">
    <location>
        <begin position="884"/>
        <end position="1006"/>
    </location>
</feature>
<keyword evidence="27" id="KW-1185">Reference proteome</keyword>
<dbReference type="SMART" id="SM00388">
    <property type="entry name" value="HisKA"/>
    <property type="match status" value="1"/>
</dbReference>
<dbReference type="GO" id="GO:0000155">
    <property type="term" value="F:phosphorelay sensor kinase activity"/>
    <property type="evidence" value="ECO:0007669"/>
    <property type="project" value="InterPro"/>
</dbReference>
<dbReference type="PANTHER" id="PTHR45339">
    <property type="entry name" value="HYBRID SIGNAL TRANSDUCTION HISTIDINE KINASE J"/>
    <property type="match status" value="1"/>
</dbReference>
<dbReference type="InterPro" id="IPR000014">
    <property type="entry name" value="PAS"/>
</dbReference>
<evidence type="ECO:0000256" key="14">
    <source>
        <dbReference type="ARBA" id="ARBA00064003"/>
    </source>
</evidence>
<dbReference type="Gene3D" id="3.40.50.2300">
    <property type="match status" value="2"/>
</dbReference>
<feature type="modified residue" description="4-aspartylphosphate" evidence="17">
    <location>
        <position position="938"/>
    </location>
</feature>
<evidence type="ECO:0000256" key="12">
    <source>
        <dbReference type="ARBA" id="ARBA00023012"/>
    </source>
</evidence>
<dbReference type="SUPFAM" id="SSF55785">
    <property type="entry name" value="PYP-like sensor domain (PAS domain)"/>
    <property type="match status" value="2"/>
</dbReference>
<dbReference type="InterPro" id="IPR003661">
    <property type="entry name" value="HisK_dim/P_dom"/>
</dbReference>
<dbReference type="CDD" id="cd00088">
    <property type="entry name" value="HPT"/>
    <property type="match status" value="1"/>
</dbReference>
<dbReference type="GO" id="GO:0005524">
    <property type="term" value="F:ATP binding"/>
    <property type="evidence" value="ECO:0007669"/>
    <property type="project" value="UniProtKB-KW"/>
</dbReference>
<proteinExistence type="predicted"/>
<keyword evidence="13 19" id="KW-0472">Membrane</keyword>
<gene>
    <name evidence="26" type="ORF">GGQ66_000391</name>
</gene>
<dbReference type="PROSITE" id="PS50112">
    <property type="entry name" value="PAS"/>
    <property type="match status" value="1"/>
</dbReference>
<evidence type="ECO:0000259" key="21">
    <source>
        <dbReference type="PROSITE" id="PS50110"/>
    </source>
</evidence>
<feature type="coiled-coil region" evidence="18">
    <location>
        <begin position="616"/>
        <end position="646"/>
    </location>
</feature>
<organism evidence="26 27">
    <name type="scientific">Allorhizobium borbori</name>
    <dbReference type="NCBI Taxonomy" id="485907"/>
    <lineage>
        <taxon>Bacteria</taxon>
        <taxon>Pseudomonadati</taxon>
        <taxon>Pseudomonadota</taxon>
        <taxon>Alphaproteobacteria</taxon>
        <taxon>Hyphomicrobiales</taxon>
        <taxon>Rhizobiaceae</taxon>
        <taxon>Rhizobium/Agrobacterium group</taxon>
        <taxon>Allorhizobium</taxon>
    </lineage>
</organism>
<dbReference type="InterPro" id="IPR036641">
    <property type="entry name" value="HPT_dom_sf"/>
</dbReference>
<keyword evidence="7 19" id="KW-0812">Transmembrane</keyword>
<dbReference type="CDD" id="cd00130">
    <property type="entry name" value="PAS"/>
    <property type="match status" value="2"/>
</dbReference>
<dbReference type="SUPFAM" id="SSF47384">
    <property type="entry name" value="Homodimeric domain of signal transducing histidine kinase"/>
    <property type="match status" value="1"/>
</dbReference>
<evidence type="ECO:0000256" key="13">
    <source>
        <dbReference type="ARBA" id="ARBA00023136"/>
    </source>
</evidence>
<evidence type="ECO:0000256" key="8">
    <source>
        <dbReference type="ARBA" id="ARBA00022741"/>
    </source>
</evidence>
<feature type="transmembrane region" description="Helical" evidence="19">
    <location>
        <begin position="286"/>
        <end position="308"/>
    </location>
</feature>
<evidence type="ECO:0000256" key="6">
    <source>
        <dbReference type="ARBA" id="ARBA00022679"/>
    </source>
</evidence>
<dbReference type="PROSITE" id="PS50894">
    <property type="entry name" value="HPT"/>
    <property type="match status" value="1"/>
</dbReference>
<feature type="domain" description="Histidine kinase" evidence="20">
    <location>
        <begin position="646"/>
        <end position="866"/>
    </location>
</feature>
<dbReference type="Gene3D" id="1.20.120.160">
    <property type="entry name" value="HPT domain"/>
    <property type="match status" value="1"/>
</dbReference>
<dbReference type="InterPro" id="IPR004358">
    <property type="entry name" value="Sig_transdc_His_kin-like_C"/>
</dbReference>
<name>A0A7W6JYG4_9HYPH</name>
<evidence type="ECO:0000256" key="10">
    <source>
        <dbReference type="ARBA" id="ARBA00022840"/>
    </source>
</evidence>
<dbReference type="InterPro" id="IPR008207">
    <property type="entry name" value="Sig_transdc_His_kin_Hpt_dom"/>
</dbReference>
<feature type="domain" description="PAC" evidence="23">
    <location>
        <begin position="451"/>
        <end position="503"/>
    </location>
</feature>
<keyword evidence="10" id="KW-0067">ATP-binding</keyword>
<dbReference type="CDD" id="cd00082">
    <property type="entry name" value="HisKA"/>
    <property type="match status" value="1"/>
</dbReference>
<dbReference type="CDD" id="cd18774">
    <property type="entry name" value="PDC2_HK_sensor"/>
    <property type="match status" value="1"/>
</dbReference>
<keyword evidence="6" id="KW-0808">Transferase</keyword>
<evidence type="ECO:0000256" key="7">
    <source>
        <dbReference type="ARBA" id="ARBA00022692"/>
    </source>
</evidence>
<comment type="caution">
    <text evidence="26">The sequence shown here is derived from an EMBL/GenBank/DDBJ whole genome shotgun (WGS) entry which is preliminary data.</text>
</comment>
<dbReference type="PROSITE" id="PS50113">
    <property type="entry name" value="PAC"/>
    <property type="match status" value="2"/>
</dbReference>
<dbReference type="InterPro" id="IPR036890">
    <property type="entry name" value="HATPase_C_sf"/>
</dbReference>
<evidence type="ECO:0000256" key="11">
    <source>
        <dbReference type="ARBA" id="ARBA00022989"/>
    </source>
</evidence>
<dbReference type="Gene3D" id="3.30.450.20">
    <property type="entry name" value="PAS domain"/>
    <property type="match status" value="2"/>
</dbReference>
<feature type="modified residue" description="4-aspartylphosphate" evidence="17">
    <location>
        <position position="1085"/>
    </location>
</feature>
<dbReference type="InterPro" id="IPR035965">
    <property type="entry name" value="PAS-like_dom_sf"/>
</dbReference>
<feature type="domain" description="PAC" evidence="23">
    <location>
        <begin position="577"/>
        <end position="628"/>
    </location>
</feature>
<dbReference type="CDD" id="cd17546">
    <property type="entry name" value="REC_hyHK_CKI1_RcsC-like"/>
    <property type="match status" value="2"/>
</dbReference>
<dbReference type="PROSITE" id="PS50109">
    <property type="entry name" value="HIS_KIN"/>
    <property type="match status" value="1"/>
</dbReference>
<protein>
    <recommendedName>
        <fullName evidence="15">Sensory/regulatory protein RpfC</fullName>
        <ecNumber evidence="3">2.7.13.3</ecNumber>
    </recommendedName>
</protein>
<evidence type="ECO:0000256" key="19">
    <source>
        <dbReference type="SAM" id="Phobius"/>
    </source>
</evidence>
<evidence type="ECO:0000256" key="18">
    <source>
        <dbReference type="SAM" id="Coils"/>
    </source>
</evidence>
<keyword evidence="5 17" id="KW-0597">Phosphoprotein</keyword>
<dbReference type="NCBIfam" id="TIGR00229">
    <property type="entry name" value="sensory_box"/>
    <property type="match status" value="2"/>
</dbReference>
<evidence type="ECO:0000256" key="9">
    <source>
        <dbReference type="ARBA" id="ARBA00022777"/>
    </source>
</evidence>
<dbReference type="InterPro" id="IPR005467">
    <property type="entry name" value="His_kinase_dom"/>
</dbReference>
<evidence type="ECO:0000259" key="20">
    <source>
        <dbReference type="PROSITE" id="PS50109"/>
    </source>
</evidence>
<dbReference type="PANTHER" id="PTHR45339:SF1">
    <property type="entry name" value="HYBRID SIGNAL TRANSDUCTION HISTIDINE KINASE J"/>
    <property type="match status" value="1"/>
</dbReference>
<dbReference type="SUPFAM" id="SSF52172">
    <property type="entry name" value="CheY-like"/>
    <property type="match status" value="2"/>
</dbReference>
<feature type="modified residue" description="Phosphohistidine" evidence="16">
    <location>
        <position position="1229"/>
    </location>
</feature>
<dbReference type="EMBL" id="JACIDU010000001">
    <property type="protein sequence ID" value="MBB4101875.1"/>
    <property type="molecule type" value="Genomic_DNA"/>
</dbReference>
<evidence type="ECO:0000256" key="1">
    <source>
        <dbReference type="ARBA" id="ARBA00000085"/>
    </source>
</evidence>
<dbReference type="SMART" id="SM00448">
    <property type="entry name" value="REC"/>
    <property type="match status" value="2"/>
</dbReference>
<accession>A0A7W6JYG4</accession>
<dbReference type="Pfam" id="PF01627">
    <property type="entry name" value="Hpt"/>
    <property type="match status" value="1"/>
</dbReference>
<reference evidence="26 27" key="1">
    <citation type="submission" date="2020-08" db="EMBL/GenBank/DDBJ databases">
        <title>Genomic Encyclopedia of Type Strains, Phase IV (KMG-IV): sequencing the most valuable type-strain genomes for metagenomic binning, comparative biology and taxonomic classification.</title>
        <authorList>
            <person name="Goeker M."/>
        </authorList>
    </citation>
    <scope>NUCLEOTIDE SEQUENCE [LARGE SCALE GENOMIC DNA]</scope>
    <source>
        <strain evidence="26 27">DSM 26385</strain>
    </source>
</reference>
<dbReference type="InterPro" id="IPR036097">
    <property type="entry name" value="HisK_dim/P_sf"/>
</dbReference>
<feature type="domain" description="PAS" evidence="22">
    <location>
        <begin position="497"/>
        <end position="574"/>
    </location>
</feature>
<comment type="subunit">
    <text evidence="14">At low DSF concentrations, interacts with RpfF.</text>
</comment>
<dbReference type="CDD" id="cd16922">
    <property type="entry name" value="HATPase_EvgS-ArcB-TorS-like"/>
    <property type="match status" value="1"/>
</dbReference>
<keyword evidence="18" id="KW-0175">Coiled coil</keyword>
<evidence type="ECO:0000313" key="26">
    <source>
        <dbReference type="EMBL" id="MBB4101875.1"/>
    </source>
</evidence>
<feature type="domain" description="HAMP" evidence="24">
    <location>
        <begin position="309"/>
        <end position="364"/>
    </location>
</feature>
<dbReference type="PRINTS" id="PR00344">
    <property type="entry name" value="BCTRLSENSOR"/>
</dbReference>
<evidence type="ECO:0000256" key="3">
    <source>
        <dbReference type="ARBA" id="ARBA00012438"/>
    </source>
</evidence>
<dbReference type="Pfam" id="PF08447">
    <property type="entry name" value="PAS_3"/>
    <property type="match status" value="2"/>
</dbReference>
<keyword evidence="4" id="KW-1003">Cell membrane</keyword>